<evidence type="ECO:0000256" key="5">
    <source>
        <dbReference type="SAM" id="MobiDB-lite"/>
    </source>
</evidence>
<proteinExistence type="predicted"/>
<dbReference type="EMBL" id="JAGPXD010000004">
    <property type="protein sequence ID" value="KAH7358785.1"/>
    <property type="molecule type" value="Genomic_DNA"/>
</dbReference>
<evidence type="ECO:0000313" key="7">
    <source>
        <dbReference type="EMBL" id="KAH7358785.1"/>
    </source>
</evidence>
<evidence type="ECO:0000256" key="6">
    <source>
        <dbReference type="SAM" id="Phobius"/>
    </source>
</evidence>
<keyword evidence="2 6" id="KW-0812">Transmembrane</keyword>
<dbReference type="GO" id="GO:0071944">
    <property type="term" value="C:cell periphery"/>
    <property type="evidence" value="ECO:0007669"/>
    <property type="project" value="UniProtKB-ARBA"/>
</dbReference>
<keyword evidence="4 6" id="KW-0472">Membrane</keyword>
<keyword evidence="8" id="KW-1185">Reference proteome</keyword>
<gene>
    <name evidence="7" type="ORF">B0T11DRAFT_108146</name>
</gene>
<evidence type="ECO:0000256" key="4">
    <source>
        <dbReference type="ARBA" id="ARBA00023136"/>
    </source>
</evidence>
<feature type="region of interest" description="Disordered" evidence="5">
    <location>
        <begin position="706"/>
        <end position="740"/>
    </location>
</feature>
<accession>A0A8K0THR7</accession>
<evidence type="ECO:0000256" key="1">
    <source>
        <dbReference type="ARBA" id="ARBA00004167"/>
    </source>
</evidence>
<dbReference type="OrthoDB" id="5352000at2759"/>
<dbReference type="PANTHER" id="PTHR15549">
    <property type="entry name" value="PAIRED IMMUNOGLOBULIN-LIKE TYPE 2 RECEPTOR"/>
    <property type="match status" value="1"/>
</dbReference>
<organism evidence="7 8">
    <name type="scientific">Plectosphaerella cucumerina</name>
    <dbReference type="NCBI Taxonomy" id="40658"/>
    <lineage>
        <taxon>Eukaryota</taxon>
        <taxon>Fungi</taxon>
        <taxon>Dikarya</taxon>
        <taxon>Ascomycota</taxon>
        <taxon>Pezizomycotina</taxon>
        <taxon>Sordariomycetes</taxon>
        <taxon>Hypocreomycetidae</taxon>
        <taxon>Glomerellales</taxon>
        <taxon>Plectosphaerellaceae</taxon>
        <taxon>Plectosphaerella</taxon>
    </lineage>
</organism>
<dbReference type="Proteomes" id="UP000813385">
    <property type="component" value="Unassembled WGS sequence"/>
</dbReference>
<evidence type="ECO:0000313" key="8">
    <source>
        <dbReference type="Proteomes" id="UP000813385"/>
    </source>
</evidence>
<dbReference type="PANTHER" id="PTHR15549:SF30">
    <property type="entry name" value="MID2 DOMAIN-CONTAINING PROTEIN"/>
    <property type="match status" value="1"/>
</dbReference>
<feature type="transmembrane region" description="Helical" evidence="6">
    <location>
        <begin position="417"/>
        <end position="440"/>
    </location>
</feature>
<feature type="region of interest" description="Disordered" evidence="5">
    <location>
        <begin position="457"/>
        <end position="498"/>
    </location>
</feature>
<evidence type="ECO:0000256" key="3">
    <source>
        <dbReference type="ARBA" id="ARBA00022989"/>
    </source>
</evidence>
<protein>
    <recommendedName>
        <fullName evidence="9">Pre-mRNA splicing factor CLF1</fullName>
    </recommendedName>
</protein>
<dbReference type="InterPro" id="IPR011043">
    <property type="entry name" value="Gal_Oxase/kelch_b-propeller"/>
</dbReference>
<dbReference type="InterPro" id="IPR051694">
    <property type="entry name" value="Immunoregulatory_rcpt-like"/>
</dbReference>
<comment type="subcellular location">
    <subcellularLocation>
        <location evidence="1">Membrane</location>
        <topology evidence="1">Single-pass membrane protein</topology>
    </subcellularLocation>
</comment>
<feature type="compositionally biased region" description="Low complexity" evidence="5">
    <location>
        <begin position="344"/>
        <end position="386"/>
    </location>
</feature>
<dbReference type="SUPFAM" id="SSF50965">
    <property type="entry name" value="Galactose oxidase, central domain"/>
    <property type="match status" value="1"/>
</dbReference>
<feature type="compositionally biased region" description="Basic and acidic residues" evidence="5">
    <location>
        <begin position="516"/>
        <end position="531"/>
    </location>
</feature>
<name>A0A8K0THR7_9PEZI</name>
<feature type="region of interest" description="Disordered" evidence="5">
    <location>
        <begin position="337"/>
        <end position="390"/>
    </location>
</feature>
<reference evidence="7" key="1">
    <citation type="journal article" date="2021" name="Nat. Commun.">
        <title>Genetic determinants of endophytism in the Arabidopsis root mycobiome.</title>
        <authorList>
            <person name="Mesny F."/>
            <person name="Miyauchi S."/>
            <person name="Thiergart T."/>
            <person name="Pickel B."/>
            <person name="Atanasova L."/>
            <person name="Karlsson M."/>
            <person name="Huettel B."/>
            <person name="Barry K.W."/>
            <person name="Haridas S."/>
            <person name="Chen C."/>
            <person name="Bauer D."/>
            <person name="Andreopoulos W."/>
            <person name="Pangilinan J."/>
            <person name="LaButti K."/>
            <person name="Riley R."/>
            <person name="Lipzen A."/>
            <person name="Clum A."/>
            <person name="Drula E."/>
            <person name="Henrissat B."/>
            <person name="Kohler A."/>
            <person name="Grigoriev I.V."/>
            <person name="Martin F.M."/>
            <person name="Hacquard S."/>
        </authorList>
    </citation>
    <scope>NUCLEOTIDE SEQUENCE</scope>
    <source>
        <strain evidence="7">MPI-CAGE-AT-0016</strain>
    </source>
</reference>
<feature type="compositionally biased region" description="Polar residues" evidence="5">
    <location>
        <begin position="706"/>
        <end position="720"/>
    </location>
</feature>
<sequence length="766" mass="81181">MSVPAPEVPLDNICSVIRDNTLYTYSAGAFQSIELTNGAEWKKLASGESVDGAACVNVVPADATQAALWIVGGQSSKPEYNGLQRYIYSTGTWETINSAEPVARNRRWHGAAYLKSTNQIVTYAGNTDGVQHISDSSFTIDTAPPYNVRAYSSTVSPPGTNPIVLPWSDSQIMMIGGSSGNTKIMLFNAGSDGWQDSGITMAEPMPKDTSVVKAVLVDGDDGSKNLLTFDMSEIPNKVQRTVLQGAGGAHITLATVVGSETPATPAAPALARRDLTVANWPKYNDTLAPEITRVNFAIAQGDDKVVLAGGNSQDPFSVYDVRVNTWDDTVKLLSDQDVLEDESSSSTTQASTTSTRASSSTASTFSTITTTSSTSTASSQASTTPSNLSIVSPAASATDSAAAAAGAAGSSGLDANAILGIVLGTITLAMLLLGLLLFCVRRKRLQRQALENNHNNLARAASSRRQVEKNMTSEFEKELAMGDASPQPQFRGGHQTNDSAGSFSSMAILMGQLGQKDGRKSTIHSPTKDQISKPMPMQGPGRSLTTNDEKGVSFAAGTGGQPRAAPPACAADGTRRSSGWNRYWSGGSALNILGFGNQKRMTQESDRSSQYSAPRRITQDSATVPPLHLDGRPQMNRVMSGSPTVANWPNKLRLNAEQSGKIERPTSSASSGYSSGVPESIREMWDPTQDKKSWGADRAPSSVYTDSFYQHQPTPLTPSTKAPPMPEPKHPHMALQVGSSDMSWLNLGDLQKQGHGAYGAGNDSRV</sequence>
<feature type="region of interest" description="Disordered" evidence="5">
    <location>
        <begin position="514"/>
        <end position="576"/>
    </location>
</feature>
<dbReference type="AlphaFoldDB" id="A0A8K0THR7"/>
<feature type="region of interest" description="Disordered" evidence="5">
    <location>
        <begin position="658"/>
        <end position="680"/>
    </location>
</feature>
<keyword evidence="3 6" id="KW-1133">Transmembrane helix</keyword>
<dbReference type="Gene3D" id="2.120.10.80">
    <property type="entry name" value="Kelch-type beta propeller"/>
    <property type="match status" value="1"/>
</dbReference>
<comment type="caution">
    <text evidence="7">The sequence shown here is derived from an EMBL/GenBank/DDBJ whole genome shotgun (WGS) entry which is preliminary data.</text>
</comment>
<feature type="compositionally biased region" description="Low complexity" evidence="5">
    <location>
        <begin position="667"/>
        <end position="676"/>
    </location>
</feature>
<evidence type="ECO:0000256" key="2">
    <source>
        <dbReference type="ARBA" id="ARBA00022692"/>
    </source>
</evidence>
<dbReference type="InterPro" id="IPR015915">
    <property type="entry name" value="Kelch-typ_b-propeller"/>
</dbReference>
<dbReference type="GO" id="GO:0016020">
    <property type="term" value="C:membrane"/>
    <property type="evidence" value="ECO:0007669"/>
    <property type="project" value="UniProtKB-SubCell"/>
</dbReference>
<evidence type="ECO:0008006" key="9">
    <source>
        <dbReference type="Google" id="ProtNLM"/>
    </source>
</evidence>